<keyword evidence="13" id="KW-1185">Reference proteome</keyword>
<dbReference type="GO" id="GO:0000139">
    <property type="term" value="C:Golgi membrane"/>
    <property type="evidence" value="ECO:0007669"/>
    <property type="project" value="UniProtKB-SubCell"/>
</dbReference>
<dbReference type="PANTHER" id="PTHR11214">
    <property type="entry name" value="BETA-1,3-N-ACETYLGLUCOSAMINYLTRANSFERASE"/>
    <property type="match status" value="1"/>
</dbReference>
<evidence type="ECO:0000256" key="2">
    <source>
        <dbReference type="ARBA" id="ARBA00008661"/>
    </source>
</evidence>
<accession>A0A1W0WVQ3</accession>
<keyword evidence="11" id="KW-0732">Signal</keyword>
<name>A0A1W0WVQ3_HYPEX</name>
<evidence type="ECO:0000256" key="4">
    <source>
        <dbReference type="ARBA" id="ARBA00022679"/>
    </source>
</evidence>
<evidence type="ECO:0000256" key="7">
    <source>
        <dbReference type="ARBA" id="ARBA00022989"/>
    </source>
</evidence>
<dbReference type="EC" id="2.4.1.-" evidence="10"/>
<evidence type="ECO:0000256" key="1">
    <source>
        <dbReference type="ARBA" id="ARBA00004323"/>
    </source>
</evidence>
<keyword evidence="5" id="KW-0812">Transmembrane</keyword>
<dbReference type="Pfam" id="PF01762">
    <property type="entry name" value="Galactosyl_T"/>
    <property type="match status" value="1"/>
</dbReference>
<keyword evidence="9" id="KW-0472">Membrane</keyword>
<dbReference type="InterPro" id="IPR002659">
    <property type="entry name" value="Glyco_trans_31"/>
</dbReference>
<dbReference type="PANTHER" id="PTHR11214:SF314">
    <property type="entry name" value="HEXOSYLTRANSFERASE"/>
    <property type="match status" value="1"/>
</dbReference>
<feature type="signal peptide" evidence="11">
    <location>
        <begin position="1"/>
        <end position="33"/>
    </location>
</feature>
<dbReference type="GO" id="GO:0006493">
    <property type="term" value="P:protein O-linked glycosylation"/>
    <property type="evidence" value="ECO:0007669"/>
    <property type="project" value="TreeGrafter"/>
</dbReference>
<dbReference type="Proteomes" id="UP000192578">
    <property type="component" value="Unassembled WGS sequence"/>
</dbReference>
<evidence type="ECO:0000256" key="9">
    <source>
        <dbReference type="ARBA" id="ARBA00023136"/>
    </source>
</evidence>
<evidence type="ECO:0000256" key="8">
    <source>
        <dbReference type="ARBA" id="ARBA00023034"/>
    </source>
</evidence>
<keyword evidence="3 10" id="KW-0328">Glycosyltransferase</keyword>
<feature type="chain" id="PRO_5012867912" description="Hexosyltransferase" evidence="11">
    <location>
        <begin position="34"/>
        <end position="353"/>
    </location>
</feature>
<evidence type="ECO:0000256" key="3">
    <source>
        <dbReference type="ARBA" id="ARBA00022676"/>
    </source>
</evidence>
<keyword evidence="4" id="KW-0808">Transferase</keyword>
<evidence type="ECO:0000256" key="6">
    <source>
        <dbReference type="ARBA" id="ARBA00022968"/>
    </source>
</evidence>
<reference evidence="13" key="1">
    <citation type="submission" date="2017-01" db="EMBL/GenBank/DDBJ databases">
        <title>Comparative genomics of anhydrobiosis in the tardigrade Hypsibius dujardini.</title>
        <authorList>
            <person name="Yoshida Y."/>
            <person name="Koutsovoulos G."/>
            <person name="Laetsch D."/>
            <person name="Stevens L."/>
            <person name="Kumar S."/>
            <person name="Horikawa D."/>
            <person name="Ishino K."/>
            <person name="Komine S."/>
            <person name="Tomita M."/>
            <person name="Blaxter M."/>
            <person name="Arakawa K."/>
        </authorList>
    </citation>
    <scope>NUCLEOTIDE SEQUENCE [LARGE SCALE GENOMIC DNA]</scope>
    <source>
        <strain evidence="13">Z151</strain>
    </source>
</reference>
<dbReference type="OrthoDB" id="5512589at2759"/>
<evidence type="ECO:0000313" key="13">
    <source>
        <dbReference type="Proteomes" id="UP000192578"/>
    </source>
</evidence>
<dbReference type="AlphaFoldDB" id="A0A1W0WVQ3"/>
<comment type="caution">
    <text evidence="12">The sequence shown here is derived from an EMBL/GenBank/DDBJ whole genome shotgun (WGS) entry which is preliminary data.</text>
</comment>
<gene>
    <name evidence="12" type="ORF">BV898_06698</name>
</gene>
<dbReference type="EMBL" id="MTYJ01000041">
    <property type="protein sequence ID" value="OQV19276.1"/>
    <property type="molecule type" value="Genomic_DNA"/>
</dbReference>
<dbReference type="Gene3D" id="3.90.550.50">
    <property type="match status" value="1"/>
</dbReference>
<keyword evidence="7" id="KW-1133">Transmembrane helix</keyword>
<evidence type="ECO:0000256" key="10">
    <source>
        <dbReference type="RuleBase" id="RU363063"/>
    </source>
</evidence>
<dbReference type="GO" id="GO:0016758">
    <property type="term" value="F:hexosyltransferase activity"/>
    <property type="evidence" value="ECO:0007669"/>
    <property type="project" value="InterPro"/>
</dbReference>
<protein>
    <recommendedName>
        <fullName evidence="10">Hexosyltransferase</fullName>
        <ecNumber evidence="10">2.4.1.-</ecNumber>
    </recommendedName>
</protein>
<keyword evidence="6" id="KW-0735">Signal-anchor</keyword>
<evidence type="ECO:0000256" key="11">
    <source>
        <dbReference type="SAM" id="SignalP"/>
    </source>
</evidence>
<comment type="similarity">
    <text evidence="2 10">Belongs to the glycosyltransferase 31 family.</text>
</comment>
<evidence type="ECO:0000313" key="12">
    <source>
        <dbReference type="EMBL" id="OQV19276.1"/>
    </source>
</evidence>
<evidence type="ECO:0000256" key="5">
    <source>
        <dbReference type="ARBA" id="ARBA00022692"/>
    </source>
</evidence>
<proteinExistence type="inferred from homology"/>
<comment type="subcellular location">
    <subcellularLocation>
        <location evidence="1 10">Golgi apparatus membrane</location>
        <topology evidence="1 10">Single-pass type II membrane protein</topology>
    </subcellularLocation>
</comment>
<sequence>MMSGTGSRPLLSLFCSVLLLSAVCFLFVAFTSDDDTLRGRIASVFWERDFSDDGSNATDQLWPPHDVFQLHPAVTVSPALLSDYTKFNQFTINPEPCSQTSAPFLLLIIFTRPQAFERRKTIRETYGSVRLHCPGKMRILFIVGQVSDTTVQALLVKEAAETKDIIQSSAFTDGYGEAARKGVALLHWSVQNCPQAQFTAKADDDCWINLPRYLDILKAQRDNKKILGLLWPKGAVVIRDSANKWSVPLADYPEDRFPPYVSGILYAFHKDILAPVTQAVTKSKYLWHDDVFLTGIAAKEAGVGHTAVAGYDTRGDSWRKPCSKRSMLAIHYVDDAKMKTLWNDSCHSYKLAC</sequence>
<keyword evidence="8 10" id="KW-0333">Golgi apparatus</keyword>
<organism evidence="12 13">
    <name type="scientific">Hypsibius exemplaris</name>
    <name type="common">Freshwater tardigrade</name>
    <dbReference type="NCBI Taxonomy" id="2072580"/>
    <lineage>
        <taxon>Eukaryota</taxon>
        <taxon>Metazoa</taxon>
        <taxon>Ecdysozoa</taxon>
        <taxon>Tardigrada</taxon>
        <taxon>Eutardigrada</taxon>
        <taxon>Parachela</taxon>
        <taxon>Hypsibioidea</taxon>
        <taxon>Hypsibiidae</taxon>
        <taxon>Hypsibius</taxon>
    </lineage>
</organism>